<dbReference type="GO" id="GO:0080044">
    <property type="term" value="F:quercetin 7-O-glucosyltransferase activity"/>
    <property type="evidence" value="ECO:0007669"/>
    <property type="project" value="TreeGrafter"/>
</dbReference>
<keyword evidence="4" id="KW-1185">Reference proteome</keyword>
<dbReference type="CDD" id="cd03784">
    <property type="entry name" value="GT1_Gtf-like"/>
    <property type="match status" value="1"/>
</dbReference>
<dbReference type="InterPro" id="IPR002213">
    <property type="entry name" value="UDP_glucos_trans"/>
</dbReference>
<evidence type="ECO:0000256" key="1">
    <source>
        <dbReference type="ARBA" id="ARBA00009995"/>
    </source>
</evidence>
<dbReference type="Proteomes" id="UP000655225">
    <property type="component" value="Unassembled WGS sequence"/>
</dbReference>
<dbReference type="PANTHER" id="PTHR11926">
    <property type="entry name" value="GLUCOSYL/GLUCURONOSYL TRANSFERASES"/>
    <property type="match status" value="1"/>
</dbReference>
<organism evidence="3 4">
    <name type="scientific">Tetracentron sinense</name>
    <name type="common">Spur-leaf</name>
    <dbReference type="NCBI Taxonomy" id="13715"/>
    <lineage>
        <taxon>Eukaryota</taxon>
        <taxon>Viridiplantae</taxon>
        <taxon>Streptophyta</taxon>
        <taxon>Embryophyta</taxon>
        <taxon>Tracheophyta</taxon>
        <taxon>Spermatophyta</taxon>
        <taxon>Magnoliopsida</taxon>
        <taxon>Trochodendrales</taxon>
        <taxon>Trochodendraceae</taxon>
        <taxon>Tetracentron</taxon>
    </lineage>
</organism>
<dbReference type="FunFam" id="3.40.50.2000:FF:000061">
    <property type="entry name" value="UDP-glycosyltransferase 83A1"/>
    <property type="match status" value="1"/>
</dbReference>
<dbReference type="EMBL" id="JABCRI010000023">
    <property type="protein sequence ID" value="KAF8378746.1"/>
    <property type="molecule type" value="Genomic_DNA"/>
</dbReference>
<proteinExistence type="inferred from homology"/>
<dbReference type="AlphaFoldDB" id="A0A835D2C2"/>
<reference evidence="3 4" key="1">
    <citation type="submission" date="2020-04" db="EMBL/GenBank/DDBJ databases">
        <title>Plant Genome Project.</title>
        <authorList>
            <person name="Zhang R.-G."/>
        </authorList>
    </citation>
    <scope>NUCLEOTIDE SEQUENCE [LARGE SCALE GENOMIC DNA]</scope>
    <source>
        <strain evidence="3">YNK0</strain>
        <tissue evidence="3">Leaf</tissue>
    </source>
</reference>
<dbReference type="OMA" id="YCEQFLD"/>
<dbReference type="FunFam" id="3.40.50.2000:FF:000108">
    <property type="entry name" value="UDP-glycosyltransferase 83A1"/>
    <property type="match status" value="1"/>
</dbReference>
<dbReference type="OrthoDB" id="5835829at2759"/>
<dbReference type="PANTHER" id="PTHR11926:SF1412">
    <property type="entry name" value="UDP-GLYCOSYLTRANSFERASE 83A1-LIKE"/>
    <property type="match status" value="1"/>
</dbReference>
<dbReference type="Pfam" id="PF00201">
    <property type="entry name" value="UDPGT"/>
    <property type="match status" value="1"/>
</dbReference>
<comment type="similarity">
    <text evidence="1">Belongs to the UDP-glycosyltransferase family.</text>
</comment>
<protein>
    <recommendedName>
        <fullName evidence="5">Glycosyltransferase</fullName>
    </recommendedName>
</protein>
<sequence length="460" mass="51617">MEEAMATPHALVIPIPGYSHIIRLMELSYMLAERGFKITFVNTEFIHEQVMKALPEDYSNVKNPINLVSIPDGMGPGEDRNQIVRFLECISSTMPSYLEELIEKMNKSSKDKITCIIADENMGWAVTVAKKMGIPQAAFSPTNACLQALFLRLPQLIAAGVLDANGKTLKQEMIQLSSTLPVMDTARLPWHCVNDPMLQQIMFQEALKNNQEVKDADWHLCNSFYEIEPSAYQLNPKLLPIGPLLAGSRQRQLVVSFWPEDSTCLNWLNQQPACSVIYVAFGSIAVLDQTQFHELALGLELTGYRFLWVVRPNLTAGQAAIYPDGFQARVAARGSIISWAPQQKVLAHPSIACFLTHCGWNSTMEGLSMGVPFLCWPYFADQFLNQAYISDIWKVGLRLNSDDKGIVSREEIKKKVEEVLGDEKIRERVLVLKEMAKKSVREGGSSMKNLNNFVEAMKGK</sequence>
<evidence type="ECO:0000313" key="4">
    <source>
        <dbReference type="Proteomes" id="UP000655225"/>
    </source>
</evidence>
<name>A0A835D2C2_TETSI</name>
<gene>
    <name evidence="3" type="ORF">HHK36_030095</name>
</gene>
<dbReference type="SUPFAM" id="SSF53756">
    <property type="entry name" value="UDP-Glycosyltransferase/glycogen phosphorylase"/>
    <property type="match status" value="1"/>
</dbReference>
<evidence type="ECO:0000313" key="3">
    <source>
        <dbReference type="EMBL" id="KAF8378746.1"/>
    </source>
</evidence>
<dbReference type="Gene3D" id="3.40.50.2000">
    <property type="entry name" value="Glycogen Phosphorylase B"/>
    <property type="match status" value="2"/>
</dbReference>
<comment type="caution">
    <text evidence="3">The sequence shown here is derived from an EMBL/GenBank/DDBJ whole genome shotgun (WGS) entry which is preliminary data.</text>
</comment>
<keyword evidence="2" id="KW-0808">Transferase</keyword>
<evidence type="ECO:0008006" key="5">
    <source>
        <dbReference type="Google" id="ProtNLM"/>
    </source>
</evidence>
<dbReference type="GO" id="GO:0080043">
    <property type="term" value="F:quercetin 3-O-glucosyltransferase activity"/>
    <property type="evidence" value="ECO:0007669"/>
    <property type="project" value="TreeGrafter"/>
</dbReference>
<evidence type="ECO:0000256" key="2">
    <source>
        <dbReference type="ARBA" id="ARBA00022679"/>
    </source>
</evidence>
<accession>A0A835D2C2</accession>